<dbReference type="InterPro" id="IPR014001">
    <property type="entry name" value="Helicase_ATP-bd"/>
</dbReference>
<gene>
    <name evidence="7" type="ORF">L0M99_05460</name>
</gene>
<evidence type="ECO:0000256" key="3">
    <source>
        <dbReference type="ARBA" id="ARBA00022840"/>
    </source>
</evidence>
<evidence type="ECO:0000313" key="7">
    <source>
        <dbReference type="EMBL" id="MCG4617938.1"/>
    </source>
</evidence>
<feature type="region of interest" description="Disordered" evidence="5">
    <location>
        <begin position="1"/>
        <end position="23"/>
    </location>
</feature>
<comment type="similarity">
    <text evidence="4">Belongs to the helicase family. DinG subfamily.</text>
</comment>
<dbReference type="GO" id="GO:0005524">
    <property type="term" value="F:ATP binding"/>
    <property type="evidence" value="ECO:0007669"/>
    <property type="project" value="UniProtKB-KW"/>
</dbReference>
<protein>
    <submittedName>
        <fullName evidence="7">ATP-dependent DNA helicase</fullName>
    </submittedName>
</protein>
<evidence type="ECO:0000256" key="1">
    <source>
        <dbReference type="ARBA" id="ARBA00022741"/>
    </source>
</evidence>
<dbReference type="GO" id="GO:0003678">
    <property type="term" value="F:DNA helicase activity"/>
    <property type="evidence" value="ECO:0007669"/>
    <property type="project" value="TreeGrafter"/>
</dbReference>
<organism evidence="7 8">
    <name type="scientific">Varibaculum cambriense</name>
    <dbReference type="NCBI Taxonomy" id="184870"/>
    <lineage>
        <taxon>Bacteria</taxon>
        <taxon>Bacillati</taxon>
        <taxon>Actinomycetota</taxon>
        <taxon>Actinomycetes</taxon>
        <taxon>Actinomycetales</taxon>
        <taxon>Actinomycetaceae</taxon>
        <taxon>Varibaculum</taxon>
    </lineage>
</organism>
<dbReference type="InterPro" id="IPR006555">
    <property type="entry name" value="ATP-dep_Helicase_C"/>
</dbReference>
<feature type="domain" description="Helicase ATP-binding" evidence="6">
    <location>
        <begin position="32"/>
        <end position="313"/>
    </location>
</feature>
<keyword evidence="1" id="KW-0547">Nucleotide-binding</keyword>
<sequence length="664" mass="71647">MDSPGASPLVATADKGKGGGGKDAQAARRILSTCINQIGGSERAEQVQMCNLVARSFSLPGSQLVGAGTGTGKSLAYLAAAFQRAIEHGDRVVISTATLALQRQLLTCDIPTVVGACRELGYPPPTVAVLKGWSNYICRWKLAAPEEIEGLFPSYEAAEYSPSNIGKQLQRLRDWAEETESGDRDELDRGVSLAAWQQASISPNQCQGKTCRFYTDCFPRDARLKAQDADIIITNHALLSIEALTHAELLPEFDLLIVDEAHELPSRARSQACVSLAASTMEKVARGVSKHFQLPVTALEQVAKDFTKIIEGLDEGELSELPKKLETTLTAAQIELSDISAEVTSSAEEDEKRVKQRIVLAQIEEALDACEIIAAFDPEKSAAWIAEEKSGSRRLYSGPLDVGGDLYAHLFKGHSCVLTSATMQLGGSFEAIATRLGFRDKNVWQGSDLGSPFNYRKQGILYVAADLPRPGRSGISEAALERALELAEAAGGGVLGLFSSLKAAEQAAEYFAQESDLQVFLQGEAPINQLISDFADSKNSCLFGTLSLWQGVDLPGDKCRLVLIDRIPFPRPNDPYISARTRAAEAAGRSGFAEVSLSHAALLLAQGAGRLIRTRSDKGVVAVLDQRLTSARYAGYLLKSLPPFWRTTDHRTVIGALKRLKEKG</sequence>
<reference evidence="7" key="1">
    <citation type="submission" date="2022-01" db="EMBL/GenBank/DDBJ databases">
        <title>Collection of gut derived symbiotic bacterial strains cultured from healthy donors.</title>
        <authorList>
            <person name="Lin H."/>
            <person name="Kohout C."/>
            <person name="Waligurski E."/>
            <person name="Pamer E.G."/>
        </authorList>
    </citation>
    <scope>NUCLEOTIDE SEQUENCE</scope>
    <source>
        <strain evidence="7">DFI.7.46</strain>
    </source>
</reference>
<dbReference type="GO" id="GO:0003676">
    <property type="term" value="F:nucleic acid binding"/>
    <property type="evidence" value="ECO:0007669"/>
    <property type="project" value="InterPro"/>
</dbReference>
<proteinExistence type="inferred from homology"/>
<dbReference type="RefSeq" id="WP_238128016.1">
    <property type="nucleotide sequence ID" value="NZ_JAGZVZ010000001.1"/>
</dbReference>
<accession>A0AAJ1BBQ0</accession>
<evidence type="ECO:0000313" key="8">
    <source>
        <dbReference type="Proteomes" id="UP001200537"/>
    </source>
</evidence>
<dbReference type="SMART" id="SM00487">
    <property type="entry name" value="DEXDc"/>
    <property type="match status" value="1"/>
</dbReference>
<dbReference type="InterPro" id="IPR027417">
    <property type="entry name" value="P-loop_NTPase"/>
</dbReference>
<dbReference type="PANTHER" id="PTHR11472:SF34">
    <property type="entry name" value="REGULATOR OF TELOMERE ELONGATION HELICASE 1"/>
    <property type="match status" value="1"/>
</dbReference>
<evidence type="ECO:0000256" key="4">
    <source>
        <dbReference type="ARBA" id="ARBA00038058"/>
    </source>
</evidence>
<dbReference type="InterPro" id="IPR014013">
    <property type="entry name" value="Helic_SF1/SF2_ATP-bd_DinG/Rad3"/>
</dbReference>
<evidence type="ECO:0000256" key="2">
    <source>
        <dbReference type="ARBA" id="ARBA00022801"/>
    </source>
</evidence>
<dbReference type="EMBL" id="JAKNHJ010000009">
    <property type="protein sequence ID" value="MCG4617938.1"/>
    <property type="molecule type" value="Genomic_DNA"/>
</dbReference>
<keyword evidence="3" id="KW-0067">ATP-binding</keyword>
<keyword evidence="2" id="KW-0378">Hydrolase</keyword>
<name>A0AAJ1BBQ0_9ACTO</name>
<evidence type="ECO:0000259" key="6">
    <source>
        <dbReference type="PROSITE" id="PS51193"/>
    </source>
</evidence>
<dbReference type="PROSITE" id="PS51193">
    <property type="entry name" value="HELICASE_ATP_BIND_2"/>
    <property type="match status" value="1"/>
</dbReference>
<dbReference type="AlphaFoldDB" id="A0AAJ1BBQ0"/>
<evidence type="ECO:0000256" key="5">
    <source>
        <dbReference type="SAM" id="MobiDB-lite"/>
    </source>
</evidence>
<dbReference type="GO" id="GO:0006139">
    <property type="term" value="P:nucleobase-containing compound metabolic process"/>
    <property type="evidence" value="ECO:0007669"/>
    <property type="project" value="InterPro"/>
</dbReference>
<dbReference type="Proteomes" id="UP001200537">
    <property type="component" value="Unassembled WGS sequence"/>
</dbReference>
<keyword evidence="7" id="KW-0347">Helicase</keyword>
<dbReference type="PANTHER" id="PTHR11472">
    <property type="entry name" value="DNA REPAIR DEAD HELICASE RAD3/XP-D SUBFAMILY MEMBER"/>
    <property type="match status" value="1"/>
</dbReference>
<dbReference type="Gene3D" id="3.40.50.300">
    <property type="entry name" value="P-loop containing nucleotide triphosphate hydrolases"/>
    <property type="match status" value="2"/>
</dbReference>
<dbReference type="SMART" id="SM00491">
    <property type="entry name" value="HELICc2"/>
    <property type="match status" value="1"/>
</dbReference>
<dbReference type="InterPro" id="IPR045028">
    <property type="entry name" value="DinG/Rad3-like"/>
</dbReference>
<dbReference type="SUPFAM" id="SSF52540">
    <property type="entry name" value="P-loop containing nucleoside triphosphate hydrolases"/>
    <property type="match status" value="1"/>
</dbReference>
<dbReference type="GO" id="GO:0016818">
    <property type="term" value="F:hydrolase activity, acting on acid anhydrides, in phosphorus-containing anhydrides"/>
    <property type="evidence" value="ECO:0007669"/>
    <property type="project" value="InterPro"/>
</dbReference>
<comment type="caution">
    <text evidence="7">The sequence shown here is derived from an EMBL/GenBank/DDBJ whole genome shotgun (WGS) entry which is preliminary data.</text>
</comment>
<dbReference type="Pfam" id="PF13307">
    <property type="entry name" value="Helicase_C_2"/>
    <property type="match status" value="1"/>
</dbReference>